<dbReference type="GO" id="GO:0009507">
    <property type="term" value="C:chloroplast"/>
    <property type="evidence" value="ECO:0007669"/>
    <property type="project" value="UniProtKB-SubCell"/>
</dbReference>
<proteinExistence type="inferred from homology"/>
<sequence length="623" mass="67436">MALSIGGHVGATALMKAGVAVEAKFTPALASGSRPSVEFGNARSEQGFSSFGGLRSHESFSFEKSHVKSVQALMPKARRSFTKRVEGLVIVAAGGMNIVFVSSEVAPWSKTGGLGDVLGGLPPALAARGHRVMTVSPRYDQYKDAWDTDTTVEVKVGDNLEKVRLFHTFKRGVDRVFVDHPLFLAKVWGKTGGKIYGPVTGVDYQDNQLRFSLFAQAAIEATRVLSLNSNEYFSGPYGEDVIFVANDWHSALLPSYLKANYKSKGLFQKAKVAFCVHNIAYQGRFAFADFPLLNLPDTFQSSFAFIDGYDKPVKGLKCNWMKAGFLESDILLTVSPNYAQELQDGPDKGVELDNIVVEKGIKGIVNGMDVQEWNPATDKFIDINYDATNVLDVKPSLKEALQAEVGLPINPDVPVLGFIGRLEEQKGSDILAEAAAEFLEEDVQLIVLGTGKKHLEKQLETLEAQFPDKMRAVAKFNVPLAHLITAGADYILVPSRFEPCGLIQLHAMRYGTPPIAVSTGGLVDTVKDGETGYLTGVPFNVECATVDPADVAVLTKTVKRAVGEYGTPEYVSLIKNGMAQDLSWKGPARIWEEVLLNLGVEGSSPGEEGDEIAPLAKANVATP</sequence>
<dbReference type="Proteomes" id="UP001633002">
    <property type="component" value="Unassembled WGS sequence"/>
</dbReference>
<comment type="caution">
    <text evidence="13">The sequence shown here is derived from an EMBL/GenBank/DDBJ whole genome shotgun (WGS) entry which is preliminary data.</text>
</comment>
<dbReference type="Pfam" id="PF00534">
    <property type="entry name" value="Glycos_transf_1"/>
    <property type="match status" value="1"/>
</dbReference>
<keyword evidence="7 9" id="KW-0750">Starch biosynthesis</keyword>
<gene>
    <name evidence="13" type="ORF">R1sor_003070</name>
</gene>
<evidence type="ECO:0000256" key="2">
    <source>
        <dbReference type="ARBA" id="ARBA00010281"/>
    </source>
</evidence>
<evidence type="ECO:0000256" key="3">
    <source>
        <dbReference type="ARBA" id="ARBA00022528"/>
    </source>
</evidence>
<evidence type="ECO:0000259" key="11">
    <source>
        <dbReference type="Pfam" id="PF00534"/>
    </source>
</evidence>
<dbReference type="EMBL" id="JBJQOH010000006">
    <property type="protein sequence ID" value="KAL3685048.1"/>
    <property type="molecule type" value="Genomic_DNA"/>
</dbReference>
<evidence type="ECO:0000256" key="1">
    <source>
        <dbReference type="ARBA" id="ARBA00004727"/>
    </source>
</evidence>
<evidence type="ECO:0000256" key="7">
    <source>
        <dbReference type="ARBA" id="ARBA00022922"/>
    </source>
</evidence>
<comment type="pathway">
    <text evidence="1 9">Glycan biosynthesis; starch biosynthesis.</text>
</comment>
<dbReference type="PANTHER" id="PTHR45825:SF3">
    <property type="entry name" value="GRANULE-BOUND STARCH SYNTHASE 1, CHLOROPLASTIC_AMYLOPLASTIC"/>
    <property type="match status" value="1"/>
</dbReference>
<dbReference type="InterPro" id="IPR001296">
    <property type="entry name" value="Glyco_trans_1"/>
</dbReference>
<keyword evidence="5 9" id="KW-0328">Glycosyltransferase</keyword>
<dbReference type="EC" id="2.4.1.-" evidence="9"/>
<keyword evidence="3 9" id="KW-0150">Chloroplast</keyword>
<reference evidence="13 14" key="1">
    <citation type="submission" date="2024-09" db="EMBL/GenBank/DDBJ databases">
        <title>Chromosome-scale assembly of Riccia sorocarpa.</title>
        <authorList>
            <person name="Paukszto L."/>
        </authorList>
    </citation>
    <scope>NUCLEOTIDE SEQUENCE [LARGE SCALE GENOMIC DNA]</scope>
    <source>
        <strain evidence="13">LP-2024</strain>
        <tissue evidence="13">Aerial parts of the thallus</tissue>
    </source>
</reference>
<evidence type="ECO:0000259" key="12">
    <source>
        <dbReference type="Pfam" id="PF08323"/>
    </source>
</evidence>
<evidence type="ECO:0000256" key="8">
    <source>
        <dbReference type="ARBA" id="ARBA00022946"/>
    </source>
</evidence>
<evidence type="ECO:0000256" key="10">
    <source>
        <dbReference type="SAM" id="MobiDB-lite"/>
    </source>
</evidence>
<keyword evidence="8" id="KW-0809">Transit peptide</keyword>
<dbReference type="GO" id="GO:0009501">
    <property type="term" value="C:amyloplast"/>
    <property type="evidence" value="ECO:0007669"/>
    <property type="project" value="UniProtKB-SubCell"/>
</dbReference>
<keyword evidence="4" id="KW-0934">Plastid</keyword>
<dbReference type="CDD" id="cd03791">
    <property type="entry name" value="GT5_Glycogen_synthase_DULL1-like"/>
    <property type="match status" value="1"/>
</dbReference>
<comment type="subcellular location">
    <subcellularLocation>
        <location evidence="9">Plastid</location>
        <location evidence="9">Chloroplast</location>
    </subcellularLocation>
    <subcellularLocation>
        <location evidence="9">Plastid</location>
        <location evidence="9">Amyloplast</location>
    </subcellularLocation>
</comment>
<protein>
    <recommendedName>
        <fullName evidence="9">Starch synthase, chloroplastic/amyloplastic</fullName>
        <ecNumber evidence="9">2.4.1.-</ecNumber>
    </recommendedName>
</protein>
<dbReference type="HAMAP" id="MF_00484">
    <property type="entry name" value="Glycogen_synth"/>
    <property type="match status" value="1"/>
</dbReference>
<keyword evidence="14" id="KW-1185">Reference proteome</keyword>
<dbReference type="Pfam" id="PF08323">
    <property type="entry name" value="Glyco_transf_5"/>
    <property type="match status" value="1"/>
</dbReference>
<dbReference type="GO" id="GO:0016757">
    <property type="term" value="F:glycosyltransferase activity"/>
    <property type="evidence" value="ECO:0007669"/>
    <property type="project" value="UniProtKB-KW"/>
</dbReference>
<dbReference type="InterPro" id="IPR011835">
    <property type="entry name" value="GS/SS"/>
</dbReference>
<feature type="region of interest" description="Disordered" evidence="10">
    <location>
        <begin position="602"/>
        <end position="623"/>
    </location>
</feature>
<dbReference type="Gene3D" id="3.40.50.2000">
    <property type="entry name" value="Glycogen Phosphorylase B"/>
    <property type="match status" value="2"/>
</dbReference>
<comment type="similarity">
    <text evidence="2 9">Belongs to the glycosyltransferase 1 family. Bacterial/plant glycogen synthase subfamily.</text>
</comment>
<evidence type="ECO:0000256" key="9">
    <source>
        <dbReference type="RuleBase" id="RU361232"/>
    </source>
</evidence>
<dbReference type="NCBIfam" id="TIGR02095">
    <property type="entry name" value="glgA"/>
    <property type="match status" value="1"/>
</dbReference>
<dbReference type="PANTHER" id="PTHR45825">
    <property type="entry name" value="GRANULE-BOUND STARCH SYNTHASE 1, CHLOROPLASTIC/AMYLOPLASTIC"/>
    <property type="match status" value="1"/>
</dbReference>
<evidence type="ECO:0000313" key="13">
    <source>
        <dbReference type="EMBL" id="KAL3685048.1"/>
    </source>
</evidence>
<dbReference type="SUPFAM" id="SSF53756">
    <property type="entry name" value="UDP-Glycosyltransferase/glycogen phosphorylase"/>
    <property type="match status" value="1"/>
</dbReference>
<accession>A0ABD3H0X9</accession>
<evidence type="ECO:0000256" key="6">
    <source>
        <dbReference type="ARBA" id="ARBA00022679"/>
    </source>
</evidence>
<keyword evidence="6" id="KW-0808">Transferase</keyword>
<name>A0ABD3H0X9_9MARC</name>
<dbReference type="AlphaFoldDB" id="A0ABD3H0X9"/>
<organism evidence="13 14">
    <name type="scientific">Riccia sorocarpa</name>
    <dbReference type="NCBI Taxonomy" id="122646"/>
    <lineage>
        <taxon>Eukaryota</taxon>
        <taxon>Viridiplantae</taxon>
        <taxon>Streptophyta</taxon>
        <taxon>Embryophyta</taxon>
        <taxon>Marchantiophyta</taxon>
        <taxon>Marchantiopsida</taxon>
        <taxon>Marchantiidae</taxon>
        <taxon>Marchantiales</taxon>
        <taxon>Ricciaceae</taxon>
        <taxon>Riccia</taxon>
    </lineage>
</organism>
<dbReference type="FunFam" id="3.40.50.2000:FF:000090">
    <property type="entry name" value="Starch synthase, chloroplastic/amyloplastic"/>
    <property type="match status" value="1"/>
</dbReference>
<dbReference type="InterPro" id="IPR013534">
    <property type="entry name" value="Starch_synth_cat_dom"/>
</dbReference>
<evidence type="ECO:0000256" key="4">
    <source>
        <dbReference type="ARBA" id="ARBA00022640"/>
    </source>
</evidence>
<keyword evidence="9" id="KW-0035">Amyloplast</keyword>
<feature type="domain" description="Starch synthase catalytic" evidence="12">
    <location>
        <begin position="97"/>
        <end position="355"/>
    </location>
</feature>
<evidence type="ECO:0000256" key="5">
    <source>
        <dbReference type="ARBA" id="ARBA00022676"/>
    </source>
</evidence>
<evidence type="ECO:0000313" key="14">
    <source>
        <dbReference type="Proteomes" id="UP001633002"/>
    </source>
</evidence>
<feature type="domain" description="Glycosyl transferase family 1" evidence="11">
    <location>
        <begin position="408"/>
        <end position="540"/>
    </location>
</feature>
<dbReference type="GO" id="GO:0019252">
    <property type="term" value="P:starch biosynthetic process"/>
    <property type="evidence" value="ECO:0007669"/>
    <property type="project" value="UniProtKB-UniRule"/>
</dbReference>